<comment type="caution">
    <text evidence="1">The sequence shown here is derived from an EMBL/GenBank/DDBJ whole genome shotgun (WGS) entry which is preliminary data.</text>
</comment>
<dbReference type="InterPro" id="IPR039057">
    <property type="entry name" value="Spo22/ZIP4"/>
</dbReference>
<dbReference type="GeneID" id="37118332"/>
<dbReference type="GO" id="GO:0090173">
    <property type="term" value="P:regulation of synaptonemal complex assembly"/>
    <property type="evidence" value="ECO:0007669"/>
    <property type="project" value="InterPro"/>
</dbReference>
<protein>
    <submittedName>
        <fullName evidence="1">Uncharacterized protein</fullName>
    </submittedName>
</protein>
<dbReference type="AlphaFoldDB" id="A0A317WST6"/>
<reference evidence="1 2" key="1">
    <citation type="submission" date="2016-12" db="EMBL/GenBank/DDBJ databases">
        <title>The genomes of Aspergillus section Nigri reveals drivers in fungal speciation.</title>
        <authorList>
            <consortium name="DOE Joint Genome Institute"/>
            <person name="Vesth T.C."/>
            <person name="Nybo J."/>
            <person name="Theobald S."/>
            <person name="Brandl J."/>
            <person name="Frisvad J.C."/>
            <person name="Nielsen K.F."/>
            <person name="Lyhne E.K."/>
            <person name="Kogle M.E."/>
            <person name="Kuo A."/>
            <person name="Riley R."/>
            <person name="Clum A."/>
            <person name="Nolan M."/>
            <person name="Lipzen A."/>
            <person name="Salamov A."/>
            <person name="Henrissat B."/>
            <person name="Wiebenga A."/>
            <person name="De Vries R.P."/>
            <person name="Grigoriev I.V."/>
            <person name="Mortensen U.H."/>
            <person name="Andersen M.R."/>
            <person name="Baker S.E."/>
        </authorList>
    </citation>
    <scope>NUCLEOTIDE SEQUENCE [LARGE SCALE GENOMIC DNA]</scope>
    <source>
        <strain evidence="1 2">CBS 115572</strain>
    </source>
</reference>
<dbReference type="PANTHER" id="PTHR40375:SF2">
    <property type="entry name" value="SPORULATION-SPECIFIC PROTEIN 22"/>
    <property type="match status" value="1"/>
</dbReference>
<dbReference type="PANTHER" id="PTHR40375">
    <property type="entry name" value="SPORULATION-SPECIFIC PROTEIN 22"/>
    <property type="match status" value="1"/>
</dbReference>
<organism evidence="1 2">
    <name type="scientific">Aspergillus sclerotioniger CBS 115572</name>
    <dbReference type="NCBI Taxonomy" id="1450535"/>
    <lineage>
        <taxon>Eukaryota</taxon>
        <taxon>Fungi</taxon>
        <taxon>Dikarya</taxon>
        <taxon>Ascomycota</taxon>
        <taxon>Pezizomycotina</taxon>
        <taxon>Eurotiomycetes</taxon>
        <taxon>Eurotiomycetidae</taxon>
        <taxon>Eurotiales</taxon>
        <taxon>Aspergillaceae</taxon>
        <taxon>Aspergillus</taxon>
        <taxon>Aspergillus subgen. Circumdati</taxon>
    </lineage>
</organism>
<dbReference type="STRING" id="1450535.A0A317WST6"/>
<accession>A0A317WST6</accession>
<dbReference type="RefSeq" id="XP_025468310.1">
    <property type="nucleotide sequence ID" value="XM_025616189.1"/>
</dbReference>
<dbReference type="OrthoDB" id="65716at2759"/>
<sequence length="318" mass="36233">MAVIQFLSTELESSEWENADLLNGFVTLLDAENKIFSVTELDWFAKASYNLALKLPKSARLEQVIRLLDLSTQFADKCHHQSDPQNEFSISQHDLLCEFLKIVRISGETRNETNITEKTETSSIEAQHQEWLSKYRIILALDFEASIFINDWTTVSNIVEESSAIIDENLGSIFLDCVLRSEAPITDVVRTVKELIRTLHGSPSPYLNNAQFCQTLPRYLRCLFQLSLDATDYHLAESVLDQALVLARERRTEPSQSPYPSDEIQWLSTVAFNRAVDFYLTSADADCQRWADKAITLADQDNCDTLGRLLREKLETLA</sequence>
<proteinExistence type="predicted"/>
<evidence type="ECO:0000313" key="1">
    <source>
        <dbReference type="EMBL" id="PWY89399.1"/>
    </source>
</evidence>
<dbReference type="Proteomes" id="UP000246702">
    <property type="component" value="Unassembled WGS sequence"/>
</dbReference>
<name>A0A317WST6_9EURO</name>
<gene>
    <name evidence="1" type="ORF">BO94DRAFT_593803</name>
</gene>
<dbReference type="EMBL" id="MSFK01000011">
    <property type="protein sequence ID" value="PWY89399.1"/>
    <property type="molecule type" value="Genomic_DNA"/>
</dbReference>
<evidence type="ECO:0000313" key="2">
    <source>
        <dbReference type="Proteomes" id="UP000246702"/>
    </source>
</evidence>
<keyword evidence="2" id="KW-1185">Reference proteome</keyword>